<dbReference type="EMBL" id="CAKMMW010000042">
    <property type="protein sequence ID" value="CAH1231541.1"/>
    <property type="molecule type" value="Genomic_DNA"/>
</dbReference>
<evidence type="ECO:0000313" key="1">
    <source>
        <dbReference type="EMBL" id="CAH1231541.1"/>
    </source>
</evidence>
<evidence type="ECO:0000313" key="2">
    <source>
        <dbReference type="Proteomes" id="UP000838821"/>
    </source>
</evidence>
<protein>
    <submittedName>
        <fullName evidence="1">Uncharacterized protein</fullName>
    </submittedName>
</protein>
<reference evidence="1" key="1">
    <citation type="submission" date="2022-01" db="EMBL/GenBank/DDBJ databases">
        <authorList>
            <person name="Criscuolo A."/>
        </authorList>
    </citation>
    <scope>NUCLEOTIDE SEQUENCE</scope>
    <source>
        <strain evidence="1">CIP111891</strain>
    </source>
</reference>
<dbReference type="RefSeq" id="WP_236293274.1">
    <property type="nucleotide sequence ID" value="NZ_CAKMMW010000042.1"/>
</dbReference>
<gene>
    <name evidence="1" type="ORF">PAECIP111891_06844</name>
</gene>
<dbReference type="Gene3D" id="3.90.20.10">
    <property type="match status" value="1"/>
</dbReference>
<keyword evidence="2" id="KW-1185">Reference proteome</keyword>
<name>A0ABM9D0N0_9BACL</name>
<comment type="caution">
    <text evidence="1">The sequence shown here is derived from an EMBL/GenBank/DDBJ whole genome shotgun (WGS) entry which is preliminary data.</text>
</comment>
<accession>A0ABM9D0N0</accession>
<proteinExistence type="predicted"/>
<dbReference type="Proteomes" id="UP000838821">
    <property type="component" value="Unassembled WGS sequence"/>
</dbReference>
<sequence>MEELLHKIMVQLETMDTRLKGVDTRLENVETKIDRIQLTLDSHHLENIESDNRLLEAIHTTNDRLDFQRDKISKIEEDVYLLKQKH</sequence>
<organism evidence="1 2">
    <name type="scientific">Paenibacillus allorhizoplanae</name>
    <dbReference type="NCBI Taxonomy" id="2905648"/>
    <lineage>
        <taxon>Bacteria</taxon>
        <taxon>Bacillati</taxon>
        <taxon>Bacillota</taxon>
        <taxon>Bacilli</taxon>
        <taxon>Bacillales</taxon>
        <taxon>Paenibacillaceae</taxon>
        <taxon>Paenibacillus</taxon>
    </lineage>
</organism>